<dbReference type="InterPro" id="IPR013324">
    <property type="entry name" value="RNA_pol_sigma_r3/r4-like"/>
</dbReference>
<keyword evidence="4" id="KW-0804">Transcription</keyword>
<comment type="similarity">
    <text evidence="1">Belongs to the sigma-70 factor family. ECF subfamily.</text>
</comment>
<sequence length="34" mass="3831">MRFFEDMTVPQIAATLGTRPGTIKRHLSNATELQ</sequence>
<name>A0ABV9HG76_9MICO</name>
<gene>
    <name evidence="6" type="ORF">ACFO6V_13705</name>
</gene>
<keyword evidence="3" id="KW-0731">Sigma factor</keyword>
<dbReference type="EMBL" id="JBHSFI010000004">
    <property type="protein sequence ID" value="MFC4629294.1"/>
    <property type="molecule type" value="Genomic_DNA"/>
</dbReference>
<evidence type="ECO:0000256" key="2">
    <source>
        <dbReference type="ARBA" id="ARBA00023015"/>
    </source>
</evidence>
<protein>
    <submittedName>
        <fullName evidence="6">Sigma factor-like helix-turn-helix DNA-binding protein</fullName>
    </submittedName>
</protein>
<keyword evidence="7" id="KW-1185">Reference proteome</keyword>
<dbReference type="InterPro" id="IPR036388">
    <property type="entry name" value="WH-like_DNA-bd_sf"/>
</dbReference>
<evidence type="ECO:0000259" key="5">
    <source>
        <dbReference type="Pfam" id="PF08281"/>
    </source>
</evidence>
<dbReference type="InterPro" id="IPR013249">
    <property type="entry name" value="RNA_pol_sigma70_r4_t2"/>
</dbReference>
<dbReference type="Proteomes" id="UP001596011">
    <property type="component" value="Unassembled WGS sequence"/>
</dbReference>
<dbReference type="Pfam" id="PF08281">
    <property type="entry name" value="Sigma70_r4_2"/>
    <property type="match status" value="1"/>
</dbReference>
<dbReference type="RefSeq" id="WP_377136228.1">
    <property type="nucleotide sequence ID" value="NZ_JBHSFI010000004.1"/>
</dbReference>
<proteinExistence type="inferred from homology"/>
<reference evidence="7" key="1">
    <citation type="journal article" date="2019" name="Int. J. Syst. Evol. Microbiol.">
        <title>The Global Catalogue of Microorganisms (GCM) 10K type strain sequencing project: providing services to taxonomists for standard genome sequencing and annotation.</title>
        <authorList>
            <consortium name="The Broad Institute Genomics Platform"/>
            <consortium name="The Broad Institute Genome Sequencing Center for Infectious Disease"/>
            <person name="Wu L."/>
            <person name="Ma J."/>
        </authorList>
    </citation>
    <scope>NUCLEOTIDE SEQUENCE [LARGE SCALE GENOMIC DNA]</scope>
    <source>
        <strain evidence="7">CCUG 42722</strain>
    </source>
</reference>
<evidence type="ECO:0000256" key="4">
    <source>
        <dbReference type="ARBA" id="ARBA00023163"/>
    </source>
</evidence>
<dbReference type="Gene3D" id="1.10.10.10">
    <property type="entry name" value="Winged helix-like DNA-binding domain superfamily/Winged helix DNA-binding domain"/>
    <property type="match status" value="1"/>
</dbReference>
<organism evidence="6 7">
    <name type="scientific">Promicromonospora alba</name>
    <dbReference type="NCBI Taxonomy" id="1616110"/>
    <lineage>
        <taxon>Bacteria</taxon>
        <taxon>Bacillati</taxon>
        <taxon>Actinomycetota</taxon>
        <taxon>Actinomycetes</taxon>
        <taxon>Micrococcales</taxon>
        <taxon>Promicromonosporaceae</taxon>
        <taxon>Promicromonospora</taxon>
    </lineage>
</organism>
<evidence type="ECO:0000313" key="6">
    <source>
        <dbReference type="EMBL" id="MFC4629294.1"/>
    </source>
</evidence>
<dbReference type="SUPFAM" id="SSF88659">
    <property type="entry name" value="Sigma3 and sigma4 domains of RNA polymerase sigma factors"/>
    <property type="match status" value="1"/>
</dbReference>
<feature type="domain" description="RNA polymerase sigma factor 70 region 4 type 2" evidence="5">
    <location>
        <begin position="1"/>
        <end position="30"/>
    </location>
</feature>
<keyword evidence="2" id="KW-0805">Transcription regulation</keyword>
<evidence type="ECO:0000256" key="3">
    <source>
        <dbReference type="ARBA" id="ARBA00023082"/>
    </source>
</evidence>
<accession>A0ABV9HG76</accession>
<evidence type="ECO:0000313" key="7">
    <source>
        <dbReference type="Proteomes" id="UP001596011"/>
    </source>
</evidence>
<comment type="caution">
    <text evidence="6">The sequence shown here is derived from an EMBL/GenBank/DDBJ whole genome shotgun (WGS) entry which is preliminary data.</text>
</comment>
<evidence type="ECO:0000256" key="1">
    <source>
        <dbReference type="ARBA" id="ARBA00010641"/>
    </source>
</evidence>